<reference evidence="2" key="2">
    <citation type="submission" date="2025-08" db="UniProtKB">
        <authorList>
            <consortium name="Ensembl"/>
        </authorList>
    </citation>
    <scope>IDENTIFICATION</scope>
</reference>
<accession>H2YCV4</accession>
<evidence type="ECO:0000313" key="3">
    <source>
        <dbReference type="Proteomes" id="UP000007875"/>
    </source>
</evidence>
<dbReference type="Pfam" id="PF21052">
    <property type="entry name" value="EFR3_ARM"/>
    <property type="match status" value="1"/>
</dbReference>
<dbReference type="InterPro" id="IPR051851">
    <property type="entry name" value="EFR3_Homologs"/>
</dbReference>
<dbReference type="Ensembl" id="ENSCSAVT00000003200.1">
    <property type="protein sequence ID" value="ENSCSAVP00000003152.1"/>
    <property type="gene ID" value="ENSCSAVG00000001874.1"/>
</dbReference>
<evidence type="ECO:0000256" key="1">
    <source>
        <dbReference type="ARBA" id="ARBA00010216"/>
    </source>
</evidence>
<dbReference type="Proteomes" id="UP000007875">
    <property type="component" value="Unassembled WGS sequence"/>
</dbReference>
<dbReference type="OMA" id="QMCHANP"/>
<reference evidence="3" key="1">
    <citation type="submission" date="2003-08" db="EMBL/GenBank/DDBJ databases">
        <authorList>
            <person name="Birren B."/>
            <person name="Nusbaum C."/>
            <person name="Abebe A."/>
            <person name="Abouelleil A."/>
            <person name="Adekoya E."/>
            <person name="Ait-zahra M."/>
            <person name="Allen N."/>
            <person name="Allen T."/>
            <person name="An P."/>
            <person name="Anderson M."/>
            <person name="Anderson S."/>
            <person name="Arachchi H."/>
            <person name="Armbruster J."/>
            <person name="Bachantsang P."/>
            <person name="Baldwin J."/>
            <person name="Barry A."/>
            <person name="Bayul T."/>
            <person name="Blitshsteyn B."/>
            <person name="Bloom T."/>
            <person name="Blye J."/>
            <person name="Boguslavskiy L."/>
            <person name="Borowsky M."/>
            <person name="Boukhgalter B."/>
            <person name="Brunache A."/>
            <person name="Butler J."/>
            <person name="Calixte N."/>
            <person name="Calvo S."/>
            <person name="Camarata J."/>
            <person name="Campo K."/>
            <person name="Chang J."/>
            <person name="Cheshatsang Y."/>
            <person name="Citroen M."/>
            <person name="Collymore A."/>
            <person name="Considine T."/>
            <person name="Cook A."/>
            <person name="Cooke P."/>
            <person name="Corum B."/>
            <person name="Cuomo C."/>
            <person name="David R."/>
            <person name="Dawoe T."/>
            <person name="Degray S."/>
            <person name="Dodge S."/>
            <person name="Dooley K."/>
            <person name="Dorje P."/>
            <person name="Dorjee K."/>
            <person name="Dorris L."/>
            <person name="Duffey N."/>
            <person name="Dupes A."/>
            <person name="Elkins T."/>
            <person name="Engels R."/>
            <person name="Erickson J."/>
            <person name="Farina A."/>
            <person name="Faro S."/>
            <person name="Ferreira P."/>
            <person name="Fischer H."/>
            <person name="Fitzgerald M."/>
            <person name="Foley K."/>
            <person name="Gage D."/>
            <person name="Galagan J."/>
            <person name="Gearin G."/>
            <person name="Gnerre S."/>
            <person name="Gnirke A."/>
            <person name="Goyette A."/>
            <person name="Graham J."/>
            <person name="Grandbois E."/>
            <person name="Gyaltsen K."/>
            <person name="Hafez N."/>
            <person name="Hagopian D."/>
            <person name="Hagos B."/>
            <person name="Hall J."/>
            <person name="Hatcher B."/>
            <person name="Heller A."/>
            <person name="Higgins H."/>
            <person name="Honan T."/>
            <person name="Horn A."/>
            <person name="Houde N."/>
            <person name="Hughes L."/>
            <person name="Hulme W."/>
            <person name="Husby E."/>
            <person name="Iliev I."/>
            <person name="Jaffe D."/>
            <person name="Jones C."/>
            <person name="Kamal M."/>
            <person name="Kamat A."/>
            <person name="Kamvysselis M."/>
            <person name="Karlsson E."/>
            <person name="Kells C."/>
            <person name="Kieu A."/>
            <person name="Kisner P."/>
            <person name="Kodira C."/>
            <person name="Kulbokas E."/>
            <person name="Labutti K."/>
            <person name="Lama D."/>
            <person name="Landers T."/>
            <person name="Leger J."/>
            <person name="Levine S."/>
            <person name="Lewis D."/>
            <person name="Lewis T."/>
            <person name="Lindblad-toh K."/>
            <person name="Liu X."/>
            <person name="Lokyitsang T."/>
            <person name="Lokyitsang Y."/>
            <person name="Lucien O."/>
            <person name="Lui A."/>
            <person name="Ma L.J."/>
            <person name="Mabbitt R."/>
            <person name="Macdonald J."/>
            <person name="Maclean C."/>
            <person name="Major J."/>
            <person name="Manning J."/>
            <person name="Marabella R."/>
            <person name="Maru K."/>
            <person name="Matthews C."/>
            <person name="Mauceli E."/>
            <person name="Mccarthy M."/>
            <person name="Mcdonough S."/>
            <person name="Mcghee T."/>
            <person name="Meldrim J."/>
            <person name="Meneus L."/>
            <person name="Mesirov J."/>
            <person name="Mihalev A."/>
            <person name="Mihova T."/>
            <person name="Mikkelsen T."/>
            <person name="Mlenga V."/>
            <person name="Moru K."/>
            <person name="Mozes J."/>
            <person name="Mulrain L."/>
            <person name="Munson G."/>
            <person name="Naylor J."/>
            <person name="Newes C."/>
            <person name="Nguyen C."/>
            <person name="Nguyen N."/>
            <person name="Nguyen T."/>
            <person name="Nicol R."/>
            <person name="Nielsen C."/>
            <person name="Nizzari M."/>
            <person name="Norbu C."/>
            <person name="Norbu N."/>
            <person name="O'donnell P."/>
            <person name="Okoawo O."/>
            <person name="O'leary S."/>
            <person name="Omotosho B."/>
            <person name="O'neill K."/>
            <person name="Osman S."/>
            <person name="Parker S."/>
            <person name="Perrin D."/>
            <person name="Phunkhang P."/>
            <person name="Piqani B."/>
            <person name="Purcell S."/>
            <person name="Rachupka T."/>
            <person name="Ramasamy U."/>
            <person name="Rameau R."/>
            <person name="Ray V."/>
            <person name="Raymond C."/>
            <person name="Retta R."/>
            <person name="Richardson S."/>
            <person name="Rise C."/>
            <person name="Rodriguez J."/>
            <person name="Rogers J."/>
            <person name="Rogov P."/>
            <person name="Rutman M."/>
            <person name="Schupbach R."/>
            <person name="Seaman C."/>
            <person name="Settipalli S."/>
            <person name="Sharpe T."/>
            <person name="Sheridan J."/>
            <person name="Sherpa N."/>
            <person name="Shi J."/>
            <person name="Smirnov S."/>
            <person name="Smith C."/>
            <person name="Sougnez C."/>
            <person name="Spencer B."/>
            <person name="Stalker J."/>
            <person name="Stange-thomann N."/>
            <person name="Stavropoulos S."/>
            <person name="Stetson K."/>
            <person name="Stone C."/>
            <person name="Stone S."/>
            <person name="Stubbs M."/>
            <person name="Talamas J."/>
            <person name="Tchuinga P."/>
            <person name="Tenzing P."/>
            <person name="Tesfaye S."/>
            <person name="Theodore J."/>
            <person name="Thoulutsang Y."/>
            <person name="Topham K."/>
            <person name="Towey S."/>
            <person name="Tsamla T."/>
            <person name="Tsomo N."/>
            <person name="Vallee D."/>
            <person name="Vassiliev H."/>
            <person name="Venkataraman V."/>
            <person name="Vinson J."/>
            <person name="Vo A."/>
            <person name="Wade C."/>
            <person name="Wang S."/>
            <person name="Wangchuk T."/>
            <person name="Wangdi T."/>
            <person name="Whittaker C."/>
            <person name="Wilkinson J."/>
            <person name="Wu Y."/>
            <person name="Wyman D."/>
            <person name="Yadav S."/>
            <person name="Yang S."/>
            <person name="Yang X."/>
            <person name="Yeager S."/>
            <person name="Yee E."/>
            <person name="Young G."/>
            <person name="Zainoun J."/>
            <person name="Zembeck L."/>
            <person name="Zimmer A."/>
            <person name="Zody M."/>
            <person name="Lander E."/>
        </authorList>
    </citation>
    <scope>NUCLEOTIDE SEQUENCE [LARGE SCALE GENOMIC DNA]</scope>
</reference>
<comment type="similarity">
    <text evidence="1">Belongs to the EFR3 family.</text>
</comment>
<dbReference type="HOGENOM" id="CLU_012674_1_0_1"/>
<sequence>KMAACCSCFPGLKPRYKRLVDSIYPTNPEDGLVRSEMEKLTYYAASAPEKLDRIGDYLAGRLTRDMARKREMPVVIAMEALNQLLLACHAQQINLFVESFLKMVASLLESDNPEFQALGTNSFEKFSKIKEDTASYHRRYDFFVSKFSAMCHSQEKNKTTRHKIQLHGIRGLRGVIRKTVTDELQVNIWEKQHMDKIIPSLLYSMQDDPDSSLTEEGCTVIDKGDSNHSALAEESLRELISRATFANVSAAFVPALSHMDNHSLWAPNNAFALKCFKIIMYSIQAQYSHVIVKMLLDHLDENAAEDDDIKASMLQVLCVIVPIPSSAAIGPSVLDVFNRISKHLHLCAENTPHSKFEDALIETTGVLAAVVPDYQKLETMTFYVNRANEVLQNKEDLSENTVNTIDQKFAHLLLLCLLQIVKTYHCNNISNLTTTLLEPLLNVALITTPTDRLLAQSLLTSLLDRNNNSSRLMLVSKQEDVEALGLITSTVGKYDSDFVDHRLPNIYNWLYESYTLENNTISNFSSLYKCAAVLCVSIVSHDVVVDITRIMLAIQAVAVDSLSSSAVHYDSCGMLASTSCCLLILAHVSAVPEFQHYVNQVMLARQNFSPHFMPQYALVSQTNKTTTKLSPENAEKVYFQSSHIYNALKGRSGYNVEKLNRPFQASLKVETLSAEGQRSLDIESINIEFSVDNQNSVVAEDGIMPAENITFEYLKQVFYKPPMTKEERLTKQKKLADHIRNAPFEQLLSE</sequence>
<dbReference type="STRING" id="51511.ENSCSAVP00000003152"/>
<proteinExistence type="inferred from homology"/>
<dbReference type="eggNOG" id="KOG1877">
    <property type="taxonomic scope" value="Eukaryota"/>
</dbReference>
<dbReference type="InParanoid" id="H2YCV4"/>
<reference evidence="2" key="3">
    <citation type="submission" date="2025-09" db="UniProtKB">
        <authorList>
            <consortium name="Ensembl"/>
        </authorList>
    </citation>
    <scope>IDENTIFICATION</scope>
</reference>
<organism evidence="2 3">
    <name type="scientific">Ciona savignyi</name>
    <name type="common">Pacific transparent sea squirt</name>
    <dbReference type="NCBI Taxonomy" id="51511"/>
    <lineage>
        <taxon>Eukaryota</taxon>
        <taxon>Metazoa</taxon>
        <taxon>Chordata</taxon>
        <taxon>Tunicata</taxon>
        <taxon>Ascidiacea</taxon>
        <taxon>Phlebobranchia</taxon>
        <taxon>Cionidae</taxon>
        <taxon>Ciona</taxon>
    </lineage>
</organism>
<protein>
    <submittedName>
        <fullName evidence="2">Uncharacterized protein</fullName>
    </submittedName>
</protein>
<name>H2YCV4_CIOSA</name>
<dbReference type="PANTHER" id="PTHR12444:SF8">
    <property type="entry name" value="PROTEIN EFR3 HOMOLOG CMP44E"/>
    <property type="match status" value="1"/>
</dbReference>
<dbReference type="InterPro" id="IPR016024">
    <property type="entry name" value="ARM-type_fold"/>
</dbReference>
<dbReference type="AlphaFoldDB" id="H2YCV4"/>
<dbReference type="SUPFAM" id="SSF48371">
    <property type="entry name" value="ARM repeat"/>
    <property type="match status" value="1"/>
</dbReference>
<keyword evidence="3" id="KW-1185">Reference proteome</keyword>
<dbReference type="GO" id="GO:0005886">
    <property type="term" value="C:plasma membrane"/>
    <property type="evidence" value="ECO:0007669"/>
    <property type="project" value="TreeGrafter"/>
</dbReference>
<dbReference type="PANTHER" id="PTHR12444">
    <property type="entry name" value="PROTEIN EFR3 HOMOLOG CMP44E"/>
    <property type="match status" value="1"/>
</dbReference>
<dbReference type="GeneTree" id="ENSGT00390000002143"/>
<dbReference type="GO" id="GO:0072659">
    <property type="term" value="P:protein localization to plasma membrane"/>
    <property type="evidence" value="ECO:0007669"/>
    <property type="project" value="TreeGrafter"/>
</dbReference>
<dbReference type="InterPro" id="IPR049152">
    <property type="entry name" value="EFR3-like_ARM"/>
</dbReference>
<evidence type="ECO:0000313" key="2">
    <source>
        <dbReference type="Ensembl" id="ENSCSAVP00000003152.1"/>
    </source>
</evidence>